<evidence type="ECO:0000313" key="1">
    <source>
        <dbReference type="EMBL" id="CUX17962.1"/>
    </source>
</evidence>
<dbReference type="Proteomes" id="UP000191897">
    <property type="component" value="Unassembled WGS sequence"/>
</dbReference>
<evidence type="ECO:0000313" key="2">
    <source>
        <dbReference type="Proteomes" id="UP000191897"/>
    </source>
</evidence>
<dbReference type="EMBL" id="FBWC01000008">
    <property type="protein sequence ID" value="CUX17962.1"/>
    <property type="molecule type" value="Genomic_DNA"/>
</dbReference>
<organism evidence="1 2">
    <name type="scientific">Agrobacterium tumefaciens str. Kerr 14</name>
    <dbReference type="NCBI Taxonomy" id="1183424"/>
    <lineage>
        <taxon>Bacteria</taxon>
        <taxon>Pseudomonadati</taxon>
        <taxon>Pseudomonadota</taxon>
        <taxon>Alphaproteobacteria</taxon>
        <taxon>Hyphomicrobiales</taxon>
        <taxon>Rhizobiaceae</taxon>
        <taxon>Rhizobium/Agrobacterium group</taxon>
        <taxon>Agrobacterium</taxon>
        <taxon>Agrobacterium tumefaciens complex</taxon>
    </lineage>
</organism>
<accession>A0A1S7P9C8</accession>
<protein>
    <submittedName>
        <fullName evidence="1">Uncharacterized protein</fullName>
    </submittedName>
</protein>
<dbReference type="AlphaFoldDB" id="A0A1S7P9C8"/>
<gene>
    <name evidence="1" type="ORF">AGR4C_Cc160238</name>
</gene>
<reference evidence="1 2" key="1">
    <citation type="submission" date="2016-01" db="EMBL/GenBank/DDBJ databases">
        <authorList>
            <person name="Oliw E.H."/>
        </authorList>
    </citation>
    <scope>NUCLEOTIDE SEQUENCE [LARGE SCALE GENOMIC DNA]</scope>
    <source>
        <strain evidence="1 2">Kerr 14</strain>
    </source>
</reference>
<name>A0A1S7P9C8_AGRTU</name>
<sequence length="51" mass="5464">MYSEQRKLLSDVGLFLGLITLLLIHTAGHASAQIIAGYSIGENRPKLGIIA</sequence>
<proteinExistence type="predicted"/>